<evidence type="ECO:0000256" key="2">
    <source>
        <dbReference type="SAM" id="MobiDB-lite"/>
    </source>
</evidence>
<dbReference type="PANTHER" id="PTHR11851">
    <property type="entry name" value="METALLOPROTEASE"/>
    <property type="match status" value="1"/>
</dbReference>
<comment type="similarity">
    <text evidence="1">Belongs to the peptidase M16 family.</text>
</comment>
<keyword evidence="5" id="KW-1185">Reference proteome</keyword>
<feature type="region of interest" description="Disordered" evidence="2">
    <location>
        <begin position="88"/>
        <end position="112"/>
    </location>
</feature>
<evidence type="ECO:0000259" key="3">
    <source>
        <dbReference type="Pfam" id="PF00675"/>
    </source>
</evidence>
<dbReference type="InterPro" id="IPR011249">
    <property type="entry name" value="Metalloenz_LuxS/M16"/>
</dbReference>
<dbReference type="InterPro" id="IPR050361">
    <property type="entry name" value="MPP/UQCRC_Complex"/>
</dbReference>
<evidence type="ECO:0000256" key="1">
    <source>
        <dbReference type="ARBA" id="ARBA00007261"/>
    </source>
</evidence>
<name>A0ABY7M3M6_9CHLR</name>
<proteinExistence type="inferred from homology"/>
<dbReference type="PANTHER" id="PTHR11851:SF49">
    <property type="entry name" value="MITOCHONDRIAL-PROCESSING PEPTIDASE SUBUNIT ALPHA"/>
    <property type="match status" value="1"/>
</dbReference>
<accession>A0ABY7M3M6</accession>
<feature type="compositionally biased region" description="Basic residues" evidence="2">
    <location>
        <begin position="97"/>
        <end position="112"/>
    </location>
</feature>
<organism evidence="4 5">
    <name type="scientific">Tepidiforma flava</name>
    <dbReference type="NCBI Taxonomy" id="3004094"/>
    <lineage>
        <taxon>Bacteria</taxon>
        <taxon>Bacillati</taxon>
        <taxon>Chloroflexota</taxon>
        <taxon>Tepidiformia</taxon>
        <taxon>Tepidiformales</taxon>
        <taxon>Tepidiformaceae</taxon>
        <taxon>Tepidiforma</taxon>
    </lineage>
</organism>
<reference evidence="4 5" key="1">
    <citation type="journal article" date="2023" name="ISME J.">
        <title>Thermophilic Dehalococcoidia with unusual traits shed light on an unexpected past.</title>
        <authorList>
            <person name="Palmer M."/>
            <person name="Covington J.K."/>
            <person name="Zhou E.M."/>
            <person name="Thomas S.C."/>
            <person name="Habib N."/>
            <person name="Seymour C.O."/>
            <person name="Lai D."/>
            <person name="Johnston J."/>
            <person name="Hashimi A."/>
            <person name="Jiao J.Y."/>
            <person name="Muok A.R."/>
            <person name="Liu L."/>
            <person name="Xian W.D."/>
            <person name="Zhi X.Y."/>
            <person name="Li M.M."/>
            <person name="Silva L.P."/>
            <person name="Bowen B.P."/>
            <person name="Louie K."/>
            <person name="Briegel A."/>
            <person name="Pett-Ridge J."/>
            <person name="Weber P.K."/>
            <person name="Tocheva E.I."/>
            <person name="Woyke T."/>
            <person name="Northen T.R."/>
            <person name="Mayali X."/>
            <person name="Li W.J."/>
            <person name="Hedlund B.P."/>
        </authorList>
    </citation>
    <scope>NUCLEOTIDE SEQUENCE [LARGE SCALE GENOMIC DNA]</scope>
    <source>
        <strain evidence="4 5">YIM 72310</strain>
    </source>
</reference>
<sequence length="112" mass="12400">MPSTQAVSVNLFVGVGSRSEPQHLNEHHPLLLEHMVFKGTEKRPNAILIAQEIEGAGGTLNAYTNKEFTCYWNIVPFDRFPTAIDVAADPCSSTRSSNRRRSSARPRSSSRS</sequence>
<feature type="domain" description="Peptidase M16 N-terminal" evidence="3">
    <location>
        <begin position="2"/>
        <end position="89"/>
    </location>
</feature>
<dbReference type="Proteomes" id="UP001212803">
    <property type="component" value="Chromosome"/>
</dbReference>
<dbReference type="InterPro" id="IPR011765">
    <property type="entry name" value="Pept_M16_N"/>
</dbReference>
<dbReference type="EMBL" id="CP115149">
    <property type="protein sequence ID" value="WBL34980.1"/>
    <property type="molecule type" value="Genomic_DNA"/>
</dbReference>
<protein>
    <submittedName>
        <fullName evidence="4">Insulinase family protein</fullName>
    </submittedName>
</protein>
<evidence type="ECO:0000313" key="5">
    <source>
        <dbReference type="Proteomes" id="UP001212803"/>
    </source>
</evidence>
<dbReference type="Gene3D" id="3.30.830.10">
    <property type="entry name" value="Metalloenzyme, LuxS/M16 peptidase-like"/>
    <property type="match status" value="1"/>
</dbReference>
<dbReference type="RefSeq" id="WP_270055508.1">
    <property type="nucleotide sequence ID" value="NZ_CP115149.1"/>
</dbReference>
<dbReference type="SUPFAM" id="SSF63411">
    <property type="entry name" value="LuxS/MPP-like metallohydrolase"/>
    <property type="match status" value="1"/>
</dbReference>
<dbReference type="Pfam" id="PF00675">
    <property type="entry name" value="Peptidase_M16"/>
    <property type="match status" value="1"/>
</dbReference>
<gene>
    <name evidence="4" type="ORF">O0235_09255</name>
</gene>
<evidence type="ECO:0000313" key="4">
    <source>
        <dbReference type="EMBL" id="WBL34980.1"/>
    </source>
</evidence>